<name>A0A0D7DZM1_RHOPL</name>
<dbReference type="InterPro" id="IPR025110">
    <property type="entry name" value="AMP-bd_C"/>
</dbReference>
<evidence type="ECO:0000256" key="3">
    <source>
        <dbReference type="ARBA" id="ARBA00051915"/>
    </source>
</evidence>
<evidence type="ECO:0000259" key="7">
    <source>
        <dbReference type="Pfam" id="PF13193"/>
    </source>
</evidence>
<feature type="domain" description="AMP-dependent synthetase/ligase" evidence="6">
    <location>
        <begin position="16"/>
        <end position="369"/>
    </location>
</feature>
<dbReference type="Pfam" id="PF00501">
    <property type="entry name" value="AMP-binding"/>
    <property type="match status" value="1"/>
</dbReference>
<evidence type="ECO:0000256" key="4">
    <source>
        <dbReference type="ARBA" id="ARBA00066616"/>
    </source>
</evidence>
<dbReference type="Gene3D" id="3.40.50.12780">
    <property type="entry name" value="N-terminal domain of ligase-like"/>
    <property type="match status" value="1"/>
</dbReference>
<evidence type="ECO:0000256" key="2">
    <source>
        <dbReference type="ARBA" id="ARBA00022598"/>
    </source>
</evidence>
<accession>A0A0D7DZM1</accession>
<dbReference type="PATRIC" id="fig|1076.23.peg.5853"/>
<dbReference type="GO" id="GO:0016877">
    <property type="term" value="F:ligase activity, forming carbon-sulfur bonds"/>
    <property type="evidence" value="ECO:0007669"/>
    <property type="project" value="UniProtKB-ARBA"/>
</dbReference>
<evidence type="ECO:0000259" key="6">
    <source>
        <dbReference type="Pfam" id="PF00501"/>
    </source>
</evidence>
<evidence type="ECO:0000313" key="8">
    <source>
        <dbReference type="EMBL" id="KIZ32842.1"/>
    </source>
</evidence>
<dbReference type="Gene3D" id="3.30.300.30">
    <property type="match status" value="1"/>
</dbReference>
<dbReference type="EC" id="6.2.1.44" evidence="4"/>
<proteinExistence type="inferred from homology"/>
<dbReference type="InterPro" id="IPR000873">
    <property type="entry name" value="AMP-dep_synth/lig_dom"/>
</dbReference>
<dbReference type="InterPro" id="IPR045851">
    <property type="entry name" value="AMP-bd_C_sf"/>
</dbReference>
<comment type="similarity">
    <text evidence="1">Belongs to the ATP-dependent AMP-binding enzyme family.</text>
</comment>
<dbReference type="Proteomes" id="UP000032515">
    <property type="component" value="Unassembled WGS sequence"/>
</dbReference>
<dbReference type="PANTHER" id="PTHR43767">
    <property type="entry name" value="LONG-CHAIN-FATTY-ACID--COA LIGASE"/>
    <property type="match status" value="1"/>
</dbReference>
<protein>
    <recommendedName>
        <fullName evidence="5">3-methylmercaptopropionyl-CoA ligase</fullName>
        <ecNumber evidence="4">6.2.1.44</ecNumber>
    </recommendedName>
</protein>
<dbReference type="Pfam" id="PF13193">
    <property type="entry name" value="AMP-binding_C"/>
    <property type="match status" value="1"/>
</dbReference>
<dbReference type="InterPro" id="IPR042099">
    <property type="entry name" value="ANL_N_sf"/>
</dbReference>
<evidence type="ECO:0000313" key="9">
    <source>
        <dbReference type="Proteomes" id="UP000032515"/>
    </source>
</evidence>
<dbReference type="FunFam" id="3.30.300.30:FF:000008">
    <property type="entry name" value="2,3-dihydroxybenzoate-AMP ligase"/>
    <property type="match status" value="1"/>
</dbReference>
<dbReference type="EMBL" id="JXXE01000823">
    <property type="protein sequence ID" value="KIZ32842.1"/>
    <property type="molecule type" value="Genomic_DNA"/>
</dbReference>
<feature type="domain" description="AMP-binding enzyme C-terminal" evidence="7">
    <location>
        <begin position="420"/>
        <end position="495"/>
    </location>
</feature>
<dbReference type="RefSeq" id="WP_044418893.1">
    <property type="nucleotide sequence ID" value="NZ_JXXE01000823.1"/>
</dbReference>
<dbReference type="PANTHER" id="PTHR43767:SF7">
    <property type="entry name" value="MEDIUM_LONG-CHAIN-FATTY-ACID--COA LIGASE FADD8"/>
    <property type="match status" value="1"/>
</dbReference>
<comment type="catalytic activity">
    <reaction evidence="3">
        <text>3-(methylsulfanyl)propanoate + ATP + CoA = 3-(methylsulfanyl)propanoyl-CoA + AMP + diphosphate</text>
        <dbReference type="Rhea" id="RHEA:43052"/>
        <dbReference type="ChEBI" id="CHEBI:30616"/>
        <dbReference type="ChEBI" id="CHEBI:33019"/>
        <dbReference type="ChEBI" id="CHEBI:49016"/>
        <dbReference type="ChEBI" id="CHEBI:57287"/>
        <dbReference type="ChEBI" id="CHEBI:82815"/>
        <dbReference type="ChEBI" id="CHEBI:456215"/>
        <dbReference type="EC" id="6.2.1.44"/>
    </reaction>
    <physiologicalReaction direction="left-to-right" evidence="3">
        <dbReference type="Rhea" id="RHEA:43053"/>
    </physiologicalReaction>
</comment>
<keyword evidence="2 8" id="KW-0436">Ligase</keyword>
<dbReference type="SUPFAM" id="SSF56801">
    <property type="entry name" value="Acetyl-CoA synthetase-like"/>
    <property type="match status" value="1"/>
</dbReference>
<dbReference type="OrthoDB" id="9803968at2"/>
<gene>
    <name evidence="8" type="ORF">OO17_29295</name>
</gene>
<reference evidence="8 9" key="1">
    <citation type="submission" date="2014-11" db="EMBL/GenBank/DDBJ databases">
        <title>Genomics and ecophysiology of heterotrophic nitrogen fixing bacteria isolated from estuarine surface water.</title>
        <authorList>
            <person name="Bentzon-Tilia M."/>
            <person name="Severin I."/>
            <person name="Hansen L.H."/>
            <person name="Riemann L."/>
        </authorList>
    </citation>
    <scope>NUCLEOTIDE SEQUENCE [LARGE SCALE GENOMIC DNA]</scope>
    <source>
        <strain evidence="8 9">BAL398</strain>
    </source>
</reference>
<evidence type="ECO:0000256" key="1">
    <source>
        <dbReference type="ARBA" id="ARBA00006432"/>
    </source>
</evidence>
<sequence length="513" mass="56226">MLAIEMIRRGAIWHGPKTAVMFGDEKLSFTEIDLLSNRIANVFIDQFGLVPGSRVGMLLNNSVHTIPIDFGFVKSRLSRVPLNSRLSAAEQQQMLEGAGVDLLIHGVDLTARAGELAQAMQGLKLVCVGDANNPDDLLHLAKAQPDSHPTRVAEPDDIVITIFTSGTTGKLKAVEHTQASWAAMATNVLINMEIAEGDIMLHAASMIHASGCFIVPYWLRGGIAAVLPGFTPASYLDAVERWKPTALNLVPTMIGMLLEQPGIAEVDFSSVRSIIYGASPMPRPVIQRALQLWGPRFAQYYGQSEAPIFITHLTQQDHVGPDAEQRLASCGRPSIDCEIRLVNEEGDDVAPGETGEIALRTPFAMKGYYNAPELNAQMFLPNGWLRTRDVGRFDADGYLYLVDRTSDMIVSGGYNVYPREVEDTLNAHPAVREVVVVGLPDDKWGEQVAAFVALRAGASAEQAELIAFARERLAGYKVPKQVHFIDEVPKSPVGKLLRRAVRDPFWAGRDRRI</sequence>
<organism evidence="8 9">
    <name type="scientific">Rhodopseudomonas palustris</name>
    <dbReference type="NCBI Taxonomy" id="1076"/>
    <lineage>
        <taxon>Bacteria</taxon>
        <taxon>Pseudomonadati</taxon>
        <taxon>Pseudomonadota</taxon>
        <taxon>Alphaproteobacteria</taxon>
        <taxon>Hyphomicrobiales</taxon>
        <taxon>Nitrobacteraceae</taxon>
        <taxon>Rhodopseudomonas</taxon>
    </lineage>
</organism>
<evidence type="ECO:0000256" key="5">
    <source>
        <dbReference type="ARBA" id="ARBA00067668"/>
    </source>
</evidence>
<comment type="caution">
    <text evidence="8">The sequence shown here is derived from an EMBL/GenBank/DDBJ whole genome shotgun (WGS) entry which is preliminary data.</text>
</comment>
<dbReference type="InterPro" id="IPR050237">
    <property type="entry name" value="ATP-dep_AMP-bd_enzyme"/>
</dbReference>
<dbReference type="AlphaFoldDB" id="A0A0D7DZM1"/>